<evidence type="ECO:0000256" key="5">
    <source>
        <dbReference type="SAM" id="Phobius"/>
    </source>
</evidence>
<keyword evidence="4 5" id="KW-0472">Membrane</keyword>
<feature type="transmembrane region" description="Helical" evidence="5">
    <location>
        <begin position="92"/>
        <end position="119"/>
    </location>
</feature>
<feature type="transmembrane region" description="Helical" evidence="5">
    <location>
        <begin position="20"/>
        <end position="39"/>
    </location>
</feature>
<dbReference type="AlphaFoldDB" id="A0A1V9GBC1"/>
<keyword evidence="7" id="KW-1185">Reference proteome</keyword>
<name>A0A1V9GBC1_9BACT</name>
<accession>A0A1V9GBC1</accession>
<evidence type="ECO:0000256" key="4">
    <source>
        <dbReference type="ARBA" id="ARBA00023136"/>
    </source>
</evidence>
<organism evidence="6 7">
    <name type="scientific">Niastella populi</name>
    <dbReference type="NCBI Taxonomy" id="550983"/>
    <lineage>
        <taxon>Bacteria</taxon>
        <taxon>Pseudomonadati</taxon>
        <taxon>Bacteroidota</taxon>
        <taxon>Chitinophagia</taxon>
        <taxon>Chitinophagales</taxon>
        <taxon>Chitinophagaceae</taxon>
        <taxon>Niastella</taxon>
    </lineage>
</organism>
<keyword evidence="3 5" id="KW-1133">Transmembrane helix</keyword>
<evidence type="ECO:0000256" key="3">
    <source>
        <dbReference type="ARBA" id="ARBA00022989"/>
    </source>
</evidence>
<comment type="caution">
    <text evidence="6">The sequence shown here is derived from an EMBL/GenBank/DDBJ whole genome shotgun (WGS) entry which is preliminary data.</text>
</comment>
<proteinExistence type="predicted"/>
<protein>
    <recommendedName>
        <fullName evidence="8">Orotate phosphoribosyltransferase</fullName>
    </recommendedName>
</protein>
<gene>
    <name evidence="6" type="ORF">A4R26_10695</name>
</gene>
<dbReference type="RefSeq" id="WP_081159976.1">
    <property type="nucleotide sequence ID" value="NZ_LWBP01000002.1"/>
</dbReference>
<dbReference type="InterPro" id="IPR019109">
    <property type="entry name" value="MamF_MmsF"/>
</dbReference>
<reference evidence="7" key="1">
    <citation type="submission" date="2016-04" db="EMBL/GenBank/DDBJ databases">
        <authorList>
            <person name="Chen L."/>
            <person name="Zhuang W."/>
            <person name="Wang G."/>
        </authorList>
    </citation>
    <scope>NUCLEOTIDE SEQUENCE [LARGE SCALE GENOMIC DNA]</scope>
    <source>
        <strain evidence="7">208</strain>
    </source>
</reference>
<evidence type="ECO:0008006" key="8">
    <source>
        <dbReference type="Google" id="ProtNLM"/>
    </source>
</evidence>
<evidence type="ECO:0000313" key="6">
    <source>
        <dbReference type="EMBL" id="OQP67959.1"/>
    </source>
</evidence>
<dbReference type="STRING" id="550983.A4R26_10695"/>
<comment type="subcellular location">
    <subcellularLocation>
        <location evidence="1">Membrane</location>
        <topology evidence="1">Multi-pass membrane protein</topology>
    </subcellularLocation>
</comment>
<evidence type="ECO:0000256" key="2">
    <source>
        <dbReference type="ARBA" id="ARBA00022692"/>
    </source>
</evidence>
<evidence type="ECO:0000313" key="7">
    <source>
        <dbReference type="Proteomes" id="UP000192276"/>
    </source>
</evidence>
<dbReference type="OrthoDB" id="9808930at2"/>
<sequence>MTTRDQNVRTWSMLCHLSALAGLLWWPGAVLAPLIVWQIKKNELPEIDPHGKEAVNFQLTILIIYLIARVILGIIVGAVFGIGVLWGSPFAFVGGGFGLLSILGIISLVAIILAVIAGIKANNGEPYKYPFSIKFVK</sequence>
<keyword evidence="2 5" id="KW-0812">Transmembrane</keyword>
<feature type="transmembrane region" description="Helical" evidence="5">
    <location>
        <begin position="59"/>
        <end position="86"/>
    </location>
</feature>
<dbReference type="Pfam" id="PF09685">
    <property type="entry name" value="MamF_MmsF"/>
    <property type="match status" value="1"/>
</dbReference>
<dbReference type="Proteomes" id="UP000192276">
    <property type="component" value="Unassembled WGS sequence"/>
</dbReference>
<evidence type="ECO:0000256" key="1">
    <source>
        <dbReference type="ARBA" id="ARBA00004141"/>
    </source>
</evidence>
<dbReference type="EMBL" id="LWBP01000002">
    <property type="protein sequence ID" value="OQP67959.1"/>
    <property type="molecule type" value="Genomic_DNA"/>
</dbReference>